<evidence type="ECO:0000313" key="8">
    <source>
        <dbReference type="EMBL" id="GGG10288.1"/>
    </source>
</evidence>
<keyword evidence="4" id="KW-0067">ATP-binding</keyword>
<evidence type="ECO:0000259" key="7">
    <source>
        <dbReference type="PROSITE" id="PS50109"/>
    </source>
</evidence>
<evidence type="ECO:0000256" key="2">
    <source>
        <dbReference type="ARBA" id="ARBA00022741"/>
    </source>
</evidence>
<evidence type="ECO:0000256" key="3">
    <source>
        <dbReference type="ARBA" id="ARBA00022777"/>
    </source>
</evidence>
<dbReference type="SMART" id="SM00387">
    <property type="entry name" value="HATPase_c"/>
    <property type="match status" value="1"/>
</dbReference>
<feature type="transmembrane region" description="Helical" evidence="6">
    <location>
        <begin position="143"/>
        <end position="161"/>
    </location>
</feature>
<feature type="transmembrane region" description="Helical" evidence="6">
    <location>
        <begin position="257"/>
        <end position="277"/>
    </location>
</feature>
<evidence type="ECO:0000256" key="6">
    <source>
        <dbReference type="SAM" id="Phobius"/>
    </source>
</evidence>
<dbReference type="InterPro" id="IPR050482">
    <property type="entry name" value="Sensor_HK_TwoCompSys"/>
</dbReference>
<comment type="caution">
    <text evidence="8">The sequence shown here is derived from an EMBL/GenBank/DDBJ whole genome shotgun (WGS) entry which is preliminary data.</text>
</comment>
<dbReference type="InterPro" id="IPR005467">
    <property type="entry name" value="His_kinase_dom"/>
</dbReference>
<dbReference type="GO" id="GO:0000160">
    <property type="term" value="P:phosphorelay signal transduction system"/>
    <property type="evidence" value="ECO:0007669"/>
    <property type="project" value="UniProtKB-KW"/>
</dbReference>
<dbReference type="PANTHER" id="PTHR24421">
    <property type="entry name" value="NITRATE/NITRITE SENSOR PROTEIN NARX-RELATED"/>
    <property type="match status" value="1"/>
</dbReference>
<dbReference type="InterPro" id="IPR003594">
    <property type="entry name" value="HATPase_dom"/>
</dbReference>
<keyword evidence="1" id="KW-0808">Transferase</keyword>
<organism evidence="8 9">
    <name type="scientific">Lysinibacillus alkalisoli</name>
    <dbReference type="NCBI Taxonomy" id="1911548"/>
    <lineage>
        <taxon>Bacteria</taxon>
        <taxon>Bacillati</taxon>
        <taxon>Bacillota</taxon>
        <taxon>Bacilli</taxon>
        <taxon>Bacillales</taxon>
        <taxon>Bacillaceae</taxon>
        <taxon>Lysinibacillus</taxon>
    </lineage>
</organism>
<dbReference type="InterPro" id="IPR036890">
    <property type="entry name" value="HATPase_C_sf"/>
</dbReference>
<keyword evidence="2" id="KW-0547">Nucleotide-binding</keyword>
<feature type="transmembrane region" description="Helical" evidence="6">
    <location>
        <begin position="199"/>
        <end position="218"/>
    </location>
</feature>
<keyword evidence="6" id="KW-0472">Membrane</keyword>
<dbReference type="EMBL" id="BMJT01000001">
    <property type="protein sequence ID" value="GGG10288.1"/>
    <property type="molecule type" value="Genomic_DNA"/>
</dbReference>
<feature type="domain" description="Histidine kinase" evidence="7">
    <location>
        <begin position="644"/>
        <end position="732"/>
    </location>
</feature>
<name>A0A917FUK5_9BACI</name>
<feature type="transmembrane region" description="Helical" evidence="6">
    <location>
        <begin position="109"/>
        <end position="131"/>
    </location>
</feature>
<proteinExistence type="predicted"/>
<keyword evidence="9" id="KW-1185">Reference proteome</keyword>
<reference evidence="8" key="1">
    <citation type="journal article" date="2014" name="Int. J. Syst. Evol. Microbiol.">
        <title>Complete genome sequence of Corynebacterium casei LMG S-19264T (=DSM 44701T), isolated from a smear-ripened cheese.</title>
        <authorList>
            <consortium name="US DOE Joint Genome Institute (JGI-PGF)"/>
            <person name="Walter F."/>
            <person name="Albersmeier A."/>
            <person name="Kalinowski J."/>
            <person name="Ruckert C."/>
        </authorList>
    </citation>
    <scope>NUCLEOTIDE SEQUENCE</scope>
    <source>
        <strain evidence="8">CGMCC 1.15760</strain>
    </source>
</reference>
<dbReference type="SUPFAM" id="SSF55874">
    <property type="entry name" value="ATPase domain of HSP90 chaperone/DNA topoisomerase II/histidine kinase"/>
    <property type="match status" value="1"/>
</dbReference>
<reference evidence="8" key="2">
    <citation type="submission" date="2020-09" db="EMBL/GenBank/DDBJ databases">
        <authorList>
            <person name="Sun Q."/>
            <person name="Zhou Y."/>
        </authorList>
    </citation>
    <scope>NUCLEOTIDE SEQUENCE</scope>
    <source>
        <strain evidence="8">CGMCC 1.15760</strain>
    </source>
</reference>
<accession>A0A917FUK5</accession>
<keyword evidence="3 8" id="KW-0418">Kinase</keyword>
<feature type="transmembrane region" description="Helical" evidence="6">
    <location>
        <begin position="283"/>
        <end position="305"/>
    </location>
</feature>
<dbReference type="SUPFAM" id="SSF50156">
    <property type="entry name" value="PDZ domain-like"/>
    <property type="match status" value="1"/>
</dbReference>
<dbReference type="Pfam" id="PF02518">
    <property type="entry name" value="HATPase_c"/>
    <property type="match status" value="1"/>
</dbReference>
<dbReference type="PROSITE" id="PS50109">
    <property type="entry name" value="HIS_KIN"/>
    <property type="match status" value="1"/>
</dbReference>
<feature type="transmembrane region" description="Helical" evidence="6">
    <location>
        <begin position="350"/>
        <end position="368"/>
    </location>
</feature>
<dbReference type="Proteomes" id="UP000616608">
    <property type="component" value="Unassembled WGS sequence"/>
</dbReference>
<keyword evidence="6" id="KW-1133">Transmembrane helix</keyword>
<protein>
    <submittedName>
        <fullName evidence="8">Histidine kinase</fullName>
    </submittedName>
</protein>
<dbReference type="GO" id="GO:0005524">
    <property type="term" value="F:ATP binding"/>
    <property type="evidence" value="ECO:0007669"/>
    <property type="project" value="UniProtKB-KW"/>
</dbReference>
<feature type="transmembrane region" description="Helical" evidence="6">
    <location>
        <begin position="7"/>
        <end position="26"/>
    </location>
</feature>
<dbReference type="AlphaFoldDB" id="A0A917FUK5"/>
<dbReference type="PANTHER" id="PTHR24421:SF60">
    <property type="entry name" value="SENSOR HISTIDINE KINASE COMP"/>
    <property type="match status" value="1"/>
</dbReference>
<sequence>MEIKKTSLILFFCYLILISYLVFLSFNTKIIEITVEQKNNEWFITSIYDKSWGDSLGIKEGNKVTHINGQKIKNLSHEKSFKIRTANTLTIINDKKAFELKVKQSKNELFFKAIKLLYIVLVGFIALYLLIGKEHGFIQPTTFIIFLLTTTVAYISVDLSVSDHILGWPLLSTSMILSLVLLTHYTHIYVQHLKQRTPYKLFTISLYSIVILNIAMLLQPSMNAFMTTFVLVMVVGLFVLSLALLMQGYVQLKSKQLLLLIFCLIVPCLPFMLLFALPTAVFGVALIPADVAMLFTVFIPISFLLVQLPERLVDLSYQMPRLRYFSAFAISTSTILAIVMYIMFNLPLYQLGWLFVTTVLTIIISLYIKERVDYNKRHILYSPQGGYIQLVYNSVERMRDATTVTELLHLCLDEIKKQLHIQQVHMYEYNLIDGAVMTNTIPGITKAQVEKARTGRMIKYDDGYALCIYHTLDTKYIITLTDSDIFHIKREEILCLELLSYYTNYFIEQTKRVEDLIQELQRMKSAGVSQPGWLNQLLWQQLEEDKRLLAQELHDTVLQEQIHIIRKLENVDTPFVNEQRIQLMKTNQVLRHYCEQLKPPLLHEKGLTIALTRLCENIEEKTPLTILLRDTSEDYHNEAMALAIFRSIQELLNNTLKHADASEVIITLNTIDDELYVTYSDDGIGFDLAILEQTSSMGLNGIRDRIKAFGGEMTIESEPNEGMFVNIIIKER</sequence>
<dbReference type="InterPro" id="IPR036034">
    <property type="entry name" value="PDZ_sf"/>
</dbReference>
<gene>
    <name evidence="8" type="ORF">GCM10007425_00790</name>
</gene>
<evidence type="ECO:0000256" key="5">
    <source>
        <dbReference type="ARBA" id="ARBA00023012"/>
    </source>
</evidence>
<feature type="transmembrane region" description="Helical" evidence="6">
    <location>
        <begin position="167"/>
        <end position="187"/>
    </location>
</feature>
<evidence type="ECO:0000256" key="1">
    <source>
        <dbReference type="ARBA" id="ARBA00022679"/>
    </source>
</evidence>
<dbReference type="RefSeq" id="WP_188613034.1">
    <property type="nucleotide sequence ID" value="NZ_BMJT01000001.1"/>
</dbReference>
<evidence type="ECO:0000256" key="4">
    <source>
        <dbReference type="ARBA" id="ARBA00022840"/>
    </source>
</evidence>
<dbReference type="Gene3D" id="3.30.565.10">
    <property type="entry name" value="Histidine kinase-like ATPase, C-terminal domain"/>
    <property type="match status" value="1"/>
</dbReference>
<keyword evidence="6" id="KW-0812">Transmembrane</keyword>
<dbReference type="CDD" id="cd16917">
    <property type="entry name" value="HATPase_UhpB-NarQ-NarX-like"/>
    <property type="match status" value="1"/>
</dbReference>
<dbReference type="GO" id="GO:0016301">
    <property type="term" value="F:kinase activity"/>
    <property type="evidence" value="ECO:0007669"/>
    <property type="project" value="UniProtKB-KW"/>
</dbReference>
<evidence type="ECO:0000313" key="9">
    <source>
        <dbReference type="Proteomes" id="UP000616608"/>
    </source>
</evidence>
<feature type="transmembrane region" description="Helical" evidence="6">
    <location>
        <begin position="325"/>
        <end position="344"/>
    </location>
</feature>
<dbReference type="Gene3D" id="2.30.42.10">
    <property type="match status" value="1"/>
</dbReference>
<feature type="transmembrane region" description="Helical" evidence="6">
    <location>
        <begin position="224"/>
        <end position="245"/>
    </location>
</feature>
<keyword evidence="5" id="KW-0902">Two-component regulatory system</keyword>